<name>Q0FKM1_SALBH</name>
<dbReference type="NCBIfam" id="NF006038">
    <property type="entry name" value="PRK08181.1"/>
    <property type="match status" value="1"/>
</dbReference>
<dbReference type="STRING" id="314265.R2601_07593"/>
<evidence type="ECO:0000256" key="4">
    <source>
        <dbReference type="SAM" id="MobiDB-lite"/>
    </source>
</evidence>
<dbReference type="RefSeq" id="WP_007791678.1">
    <property type="nucleotide sequence ID" value="NZ_DS022276.1"/>
</dbReference>
<evidence type="ECO:0000313" key="7">
    <source>
        <dbReference type="Proteomes" id="UP000006230"/>
    </source>
</evidence>
<dbReference type="PANTHER" id="PTHR30050">
    <property type="entry name" value="CHROMOSOMAL REPLICATION INITIATOR PROTEIN DNAA"/>
    <property type="match status" value="1"/>
</dbReference>
<evidence type="ECO:0000259" key="5">
    <source>
        <dbReference type="SMART" id="SM00382"/>
    </source>
</evidence>
<dbReference type="SMART" id="SM00382">
    <property type="entry name" value="AAA"/>
    <property type="match status" value="1"/>
</dbReference>
<keyword evidence="2" id="KW-0547">Nucleotide-binding</keyword>
<dbReference type="GO" id="GO:0006260">
    <property type="term" value="P:DNA replication"/>
    <property type="evidence" value="ECO:0007669"/>
    <property type="project" value="TreeGrafter"/>
</dbReference>
<dbReference type="eggNOG" id="COG1484">
    <property type="taxonomic scope" value="Bacteria"/>
</dbReference>
<dbReference type="SUPFAM" id="SSF52540">
    <property type="entry name" value="P-loop containing nucleoside triphosphate hydrolases"/>
    <property type="match status" value="1"/>
</dbReference>
<dbReference type="HOGENOM" id="CLU_062999_1_1_5"/>
<dbReference type="PANTHER" id="PTHR30050:SF4">
    <property type="entry name" value="ATP-BINDING PROTEIN RV3427C IN INSERTION SEQUENCE-RELATED"/>
    <property type="match status" value="1"/>
</dbReference>
<protein>
    <submittedName>
        <fullName evidence="6">Transposase</fullName>
    </submittedName>
</protein>
<feature type="region of interest" description="Disordered" evidence="4">
    <location>
        <begin position="253"/>
        <end position="289"/>
    </location>
</feature>
<comment type="similarity">
    <text evidence="1">Belongs to the IS21/IS1162 putative ATP-binding protein family.</text>
</comment>
<dbReference type="OrthoDB" id="8150723at2"/>
<dbReference type="Pfam" id="PF01695">
    <property type="entry name" value="IstB_IS21"/>
    <property type="match status" value="1"/>
</dbReference>
<dbReference type="Gene3D" id="3.40.50.300">
    <property type="entry name" value="P-loop containing nucleotide triphosphate hydrolases"/>
    <property type="match status" value="1"/>
</dbReference>
<dbReference type="InterPro" id="IPR002611">
    <property type="entry name" value="IstB_ATP-bd"/>
</dbReference>
<feature type="compositionally biased region" description="Polar residues" evidence="4">
    <location>
        <begin position="279"/>
        <end position="289"/>
    </location>
</feature>
<reference evidence="6 7" key="1">
    <citation type="journal article" date="2010" name="J. Bacteriol.">
        <title>Genome sequences of Pelagibaca bermudensis HTCC2601T and Maritimibacter alkaliphilus HTCC2654T, the type strains of two marine Roseobacter genera.</title>
        <authorList>
            <person name="Thrash J.C."/>
            <person name="Cho J.C."/>
            <person name="Ferriera S."/>
            <person name="Johnson J."/>
            <person name="Vergin K.L."/>
            <person name="Giovannoni S.J."/>
        </authorList>
    </citation>
    <scope>NUCLEOTIDE SEQUENCE [LARGE SCALE GENOMIC DNA]</scope>
    <source>
        <strain evidence="7">DSM 26914 / JCM 13377 / KCTC 12554 / HTCC2601</strain>
    </source>
</reference>
<organism evidence="6 7">
    <name type="scientific">Salipiger bermudensis (strain DSM 26914 / JCM 13377 / KCTC 12554 / HTCC2601)</name>
    <name type="common">Pelagibaca bermudensis</name>
    <dbReference type="NCBI Taxonomy" id="314265"/>
    <lineage>
        <taxon>Bacteria</taxon>
        <taxon>Pseudomonadati</taxon>
        <taxon>Pseudomonadota</taxon>
        <taxon>Alphaproteobacteria</taxon>
        <taxon>Rhodobacterales</taxon>
        <taxon>Roseobacteraceae</taxon>
        <taxon>Salipiger</taxon>
    </lineage>
</organism>
<feature type="domain" description="AAA+ ATPase" evidence="5">
    <location>
        <begin position="104"/>
        <end position="236"/>
    </location>
</feature>
<comment type="caution">
    <text evidence="6">The sequence shown here is derived from an EMBL/GenBank/DDBJ whole genome shotgun (WGS) entry which is preliminary data.</text>
</comment>
<dbReference type="InterPro" id="IPR027417">
    <property type="entry name" value="P-loop_NTPase"/>
</dbReference>
<dbReference type="InterPro" id="IPR003593">
    <property type="entry name" value="AAA+_ATPase"/>
</dbReference>
<dbReference type="NCBIfam" id="NF038214">
    <property type="entry name" value="IS21_help_AAA"/>
    <property type="match status" value="1"/>
</dbReference>
<gene>
    <name evidence="6" type="ORF">R2601_07593</name>
</gene>
<dbReference type="InterPro" id="IPR028350">
    <property type="entry name" value="DNAC/IstB-like"/>
</dbReference>
<dbReference type="InterPro" id="IPR047661">
    <property type="entry name" value="IstB"/>
</dbReference>
<sequence length="289" mass="32359">MSMTVETATLPTLLTALRLPTVARLWPEFCTRADKEGWPAERLLAALCELELSEREQRPHSQRHLAAARLPQGKTLDAFDFLAVPTLSQARVRALVEGDSWLQAGHNLLAFGPPGSGKTHLAGAIGYELIQRGYRVLMARTSDLVQRLQVARQDLALTQEIAKLDKFDLLILDDLSYVRKDQAETSALFELISARYERRSIMITANQPFSGWDAIFPDRAMTIAAIDRLVHHATIFEMNVESYRRRAAYAAATSLSDIEDDRDKQQPEKEIATAKDNSRPATLSSEIET</sequence>
<keyword evidence="7" id="KW-1185">Reference proteome</keyword>
<dbReference type="PIRSF" id="PIRSF003073">
    <property type="entry name" value="DNAC_TnpB_IstB"/>
    <property type="match status" value="1"/>
</dbReference>
<dbReference type="GO" id="GO:0005524">
    <property type="term" value="F:ATP binding"/>
    <property type="evidence" value="ECO:0007669"/>
    <property type="project" value="UniProtKB-KW"/>
</dbReference>
<dbReference type="AlphaFoldDB" id="Q0FKM1"/>
<feature type="compositionally biased region" description="Basic and acidic residues" evidence="4">
    <location>
        <begin position="261"/>
        <end position="278"/>
    </location>
</feature>
<proteinExistence type="inferred from homology"/>
<accession>Q0FKM1</accession>
<evidence type="ECO:0000256" key="1">
    <source>
        <dbReference type="ARBA" id="ARBA00008059"/>
    </source>
</evidence>
<evidence type="ECO:0000256" key="3">
    <source>
        <dbReference type="ARBA" id="ARBA00022840"/>
    </source>
</evidence>
<evidence type="ECO:0000256" key="2">
    <source>
        <dbReference type="ARBA" id="ARBA00022741"/>
    </source>
</evidence>
<dbReference type="CDD" id="cd00009">
    <property type="entry name" value="AAA"/>
    <property type="match status" value="1"/>
</dbReference>
<evidence type="ECO:0000313" key="6">
    <source>
        <dbReference type="EMBL" id="EAU44711.1"/>
    </source>
</evidence>
<dbReference type="Proteomes" id="UP000006230">
    <property type="component" value="Unassembled WGS sequence"/>
</dbReference>
<keyword evidence="3" id="KW-0067">ATP-binding</keyword>
<dbReference type="EMBL" id="AATQ01000039">
    <property type="protein sequence ID" value="EAU44711.1"/>
    <property type="molecule type" value="Genomic_DNA"/>
</dbReference>